<dbReference type="AlphaFoldDB" id="A0AAJ5YV06"/>
<dbReference type="PANTHER" id="PTHR12151">
    <property type="entry name" value="ELECTRON TRANSPORT PROTIN SCO1/SENC FAMILY MEMBER"/>
    <property type="match status" value="1"/>
</dbReference>
<keyword evidence="2" id="KW-0479">Metal-binding</keyword>
<evidence type="ECO:0000313" key="7">
    <source>
        <dbReference type="Proteomes" id="UP001219567"/>
    </source>
</evidence>
<dbReference type="CDD" id="cd02968">
    <property type="entry name" value="SCO"/>
    <property type="match status" value="1"/>
</dbReference>
<feature type="compositionally biased region" description="Low complexity" evidence="4">
    <location>
        <begin position="343"/>
        <end position="358"/>
    </location>
</feature>
<keyword evidence="7" id="KW-1185">Reference proteome</keyword>
<evidence type="ECO:0000256" key="3">
    <source>
        <dbReference type="PIRSR" id="PIRSR603782-2"/>
    </source>
</evidence>
<feature type="binding site" evidence="2">
    <location>
        <position position="162"/>
    </location>
    <ligand>
        <name>Cu cation</name>
        <dbReference type="ChEBI" id="CHEBI:23378"/>
    </ligand>
</feature>
<evidence type="ECO:0000313" key="6">
    <source>
        <dbReference type="EMBL" id="WFC99216.1"/>
    </source>
</evidence>
<keyword evidence="2" id="KW-0186">Copper</keyword>
<accession>A0AAJ5YV06</accession>
<dbReference type="Pfam" id="PF02630">
    <property type="entry name" value="SCO1-SenC"/>
    <property type="match status" value="1"/>
</dbReference>
<feature type="binding site" evidence="2">
    <location>
        <position position="158"/>
    </location>
    <ligand>
        <name>Cu cation</name>
        <dbReference type="ChEBI" id="CHEBI:23378"/>
    </ligand>
</feature>
<feature type="binding site" evidence="2">
    <location>
        <position position="249"/>
    </location>
    <ligand>
        <name>Cu cation</name>
        <dbReference type="ChEBI" id="CHEBI:23378"/>
    </ligand>
</feature>
<dbReference type="SUPFAM" id="SSF52833">
    <property type="entry name" value="Thioredoxin-like"/>
    <property type="match status" value="1"/>
</dbReference>
<keyword evidence="5" id="KW-0472">Membrane</keyword>
<dbReference type="EMBL" id="CP119944">
    <property type="protein sequence ID" value="WFC99216.1"/>
    <property type="molecule type" value="Genomic_DNA"/>
</dbReference>
<keyword evidence="5" id="KW-1133">Transmembrane helix</keyword>
<feature type="compositionally biased region" description="Pro residues" evidence="4">
    <location>
        <begin position="324"/>
        <end position="342"/>
    </location>
</feature>
<evidence type="ECO:0000256" key="1">
    <source>
        <dbReference type="ARBA" id="ARBA00010996"/>
    </source>
</evidence>
<evidence type="ECO:0000256" key="2">
    <source>
        <dbReference type="PIRSR" id="PIRSR603782-1"/>
    </source>
</evidence>
<gene>
    <name evidence="6" type="primary">SCO1</name>
    <name evidence="6" type="ORF">MYAM1_001960</name>
</gene>
<name>A0AAJ5YV06_9BASI</name>
<feature type="disulfide bond" description="Redox-active" evidence="3">
    <location>
        <begin position="158"/>
        <end position="162"/>
    </location>
</feature>
<evidence type="ECO:0000256" key="4">
    <source>
        <dbReference type="SAM" id="MobiDB-lite"/>
    </source>
</evidence>
<dbReference type="Proteomes" id="UP001219567">
    <property type="component" value="Chromosome 2"/>
</dbReference>
<feature type="transmembrane region" description="Helical" evidence="5">
    <location>
        <begin position="81"/>
        <end position="100"/>
    </location>
</feature>
<feature type="region of interest" description="Disordered" evidence="4">
    <location>
        <begin position="34"/>
        <end position="76"/>
    </location>
</feature>
<sequence>MSWGKLPVRSASRVCWSARLSGSIPRFQYAVKGYSTGPEKRKDGPSLSDKVKDAADRIEKQDSIDSAKPSKGPGSQMLGPFNLPAGLLFIATGIGLYVYFQREKRKIDEKRLHQIQDQAVGRPAIGGPFHLVSSTGHPVTDQDLLGSFSLVYFGFTNCPDICPEELDKMSQVVNVIDKEHGAVINPVFVTCDPARDRVPLVAEYIADFHPRMLGLTGSYDDVKKACKSYRVYFSTPPGADPTQDYLVDHSIFFYLMDPEGKFVDAFGKSTTKDEVLTKVRDYVKRWKAEGLPIREADAKRRAASDGRPVSSDRQLFSEPAANPSKPPAVEPTMMPGPVPLPASQPVQPADPVQPARLI</sequence>
<dbReference type="GO" id="GO:0005507">
    <property type="term" value="F:copper ion binding"/>
    <property type="evidence" value="ECO:0007669"/>
    <property type="project" value="UniProtKB-ARBA"/>
</dbReference>
<dbReference type="GO" id="GO:0005739">
    <property type="term" value="C:mitochondrion"/>
    <property type="evidence" value="ECO:0007669"/>
    <property type="project" value="GOC"/>
</dbReference>
<dbReference type="Gene3D" id="3.40.30.10">
    <property type="entry name" value="Glutaredoxin"/>
    <property type="match status" value="1"/>
</dbReference>
<feature type="region of interest" description="Disordered" evidence="4">
    <location>
        <begin position="297"/>
        <end position="358"/>
    </location>
</feature>
<protein>
    <submittedName>
        <fullName evidence="6">Cu-binding protein</fullName>
    </submittedName>
</protein>
<keyword evidence="3" id="KW-1015">Disulfide bond</keyword>
<dbReference type="FunFam" id="3.40.30.10:FF:000013">
    <property type="entry name" value="Blast:Protein SCO1 homolog, mitochondrial"/>
    <property type="match status" value="1"/>
</dbReference>
<evidence type="ECO:0000256" key="5">
    <source>
        <dbReference type="SAM" id="Phobius"/>
    </source>
</evidence>
<dbReference type="PANTHER" id="PTHR12151:SF5">
    <property type="entry name" value="AT19154P"/>
    <property type="match status" value="1"/>
</dbReference>
<organism evidence="6 7">
    <name type="scientific">Malassezia yamatoensis</name>
    <dbReference type="NCBI Taxonomy" id="253288"/>
    <lineage>
        <taxon>Eukaryota</taxon>
        <taxon>Fungi</taxon>
        <taxon>Dikarya</taxon>
        <taxon>Basidiomycota</taxon>
        <taxon>Ustilaginomycotina</taxon>
        <taxon>Malasseziomycetes</taxon>
        <taxon>Malasseziales</taxon>
        <taxon>Malasseziaceae</taxon>
        <taxon>Malassezia</taxon>
    </lineage>
</organism>
<reference evidence="6 7" key="1">
    <citation type="submission" date="2023-03" db="EMBL/GenBank/DDBJ databases">
        <title>Mating type loci evolution in Malassezia.</title>
        <authorList>
            <person name="Coelho M.A."/>
        </authorList>
    </citation>
    <scope>NUCLEOTIDE SEQUENCE [LARGE SCALE GENOMIC DNA]</scope>
    <source>
        <strain evidence="6 7">CBS 9725</strain>
    </source>
</reference>
<dbReference type="InterPro" id="IPR003782">
    <property type="entry name" value="SCO1/SenC"/>
</dbReference>
<dbReference type="InterPro" id="IPR036249">
    <property type="entry name" value="Thioredoxin-like_sf"/>
</dbReference>
<proteinExistence type="inferred from homology"/>
<comment type="similarity">
    <text evidence="1">Belongs to the SCO1/2 family.</text>
</comment>
<keyword evidence="5" id="KW-0812">Transmembrane</keyword>
<dbReference type="GO" id="GO:0033617">
    <property type="term" value="P:mitochondrial respiratory chain complex IV assembly"/>
    <property type="evidence" value="ECO:0007669"/>
    <property type="project" value="TreeGrafter"/>
</dbReference>
<feature type="compositionally biased region" description="Basic and acidic residues" evidence="4">
    <location>
        <begin position="38"/>
        <end position="65"/>
    </location>
</feature>